<keyword evidence="3" id="KW-1185">Reference proteome</keyword>
<reference evidence="2 3" key="1">
    <citation type="submission" date="2021-06" db="EMBL/GenBank/DDBJ databases">
        <authorList>
            <person name="Lee D.H."/>
        </authorList>
    </citation>
    <scope>NUCLEOTIDE SEQUENCE [LARGE SCALE GENOMIC DNA]</scope>
    <source>
        <strain evidence="2 3">MMS21-HV4-11</strain>
    </source>
</reference>
<dbReference type="EMBL" id="JAHOPB010000003">
    <property type="protein sequence ID" value="MBU8877087.1"/>
    <property type="molecule type" value="Genomic_DNA"/>
</dbReference>
<evidence type="ECO:0000313" key="2">
    <source>
        <dbReference type="EMBL" id="MBU8877087.1"/>
    </source>
</evidence>
<evidence type="ECO:0000313" key="3">
    <source>
        <dbReference type="Proteomes" id="UP000727907"/>
    </source>
</evidence>
<keyword evidence="1" id="KW-0732">Signal</keyword>
<dbReference type="RefSeq" id="WP_216966498.1">
    <property type="nucleotide sequence ID" value="NZ_JAHOPB010000003.1"/>
</dbReference>
<proteinExistence type="predicted"/>
<sequence>MFRIAALVTLAVLTLGSTAWAQASSQSPYGKAERRDPIFLRFSEMSNRYWVNTETNSASHKVVAIPMPKQCAFLYADAYTRGQQSEAEVQQTALSNCNRRLQELGPLGENYGVDCRCQVVISDETYVVPKASMPDDAYGPSSIFYRDERGNVARLNGLVRYGALIGRDRSVTFTVDNPRGEQVCNGTMTNENPGSGQFSLSCFGGKFAGRGTFESKTGAPNDHIVARGQTGRGQPVTMVIGLPAQLAANTYGGL</sequence>
<protein>
    <submittedName>
        <fullName evidence="2">Uncharacterized protein</fullName>
    </submittedName>
</protein>
<dbReference type="Proteomes" id="UP000727907">
    <property type="component" value="Unassembled WGS sequence"/>
</dbReference>
<feature type="signal peptide" evidence="1">
    <location>
        <begin position="1"/>
        <end position="21"/>
    </location>
</feature>
<comment type="caution">
    <text evidence="2">The sequence shown here is derived from an EMBL/GenBank/DDBJ whole genome shotgun (WGS) entry which is preliminary data.</text>
</comment>
<gene>
    <name evidence="2" type="ORF">KQ910_25170</name>
</gene>
<organism evidence="2 3">
    <name type="scientific">Reyranella humidisoli</name>
    <dbReference type="NCBI Taxonomy" id="2849149"/>
    <lineage>
        <taxon>Bacteria</taxon>
        <taxon>Pseudomonadati</taxon>
        <taxon>Pseudomonadota</taxon>
        <taxon>Alphaproteobacteria</taxon>
        <taxon>Hyphomicrobiales</taxon>
        <taxon>Reyranellaceae</taxon>
        <taxon>Reyranella</taxon>
    </lineage>
</organism>
<feature type="chain" id="PRO_5047133695" evidence="1">
    <location>
        <begin position="22"/>
        <end position="254"/>
    </location>
</feature>
<name>A0ABS6IR71_9HYPH</name>
<accession>A0ABS6IR71</accession>
<evidence type="ECO:0000256" key="1">
    <source>
        <dbReference type="SAM" id="SignalP"/>
    </source>
</evidence>